<proteinExistence type="predicted"/>
<gene>
    <name evidence="2" type="ORF">BSTOLATCC_MIC26443</name>
</gene>
<reference evidence="2" key="1">
    <citation type="submission" date="2021-09" db="EMBL/GenBank/DDBJ databases">
        <authorList>
            <consortium name="AG Swart"/>
            <person name="Singh M."/>
            <person name="Singh A."/>
            <person name="Seah K."/>
            <person name="Emmerich C."/>
        </authorList>
    </citation>
    <scope>NUCLEOTIDE SEQUENCE</scope>
    <source>
        <strain evidence="2">ATCC30299</strain>
    </source>
</reference>
<dbReference type="AlphaFoldDB" id="A0AAU9J3M4"/>
<sequence length="421" mass="47732">MGAKCSCLKGEPSEESQLRIDHASIEVEKRQASSILSHESIINNASQPQKNNEAQRNMLSLDSIATDQSHRPLTIADLIKLQSVLRGYCDRKKTKEVYTTLKADQVEMQRGNQKAASESQSPFFRGFMQNDMQNIPITRTEISLIPDGNIPDYSNNETRAVQSKLGNFSPSPPPNDQTAKTKHGPAQIENGAIYTGEWNNDKQRHGYGVQVWPDGSKYEGYWMFDKANGKGRLTHGDGDVYEGDWKDDKAHGYGVYMHTDGAKYQGNWQDDKQHGKGMETWPDGARYEGDYINGKKDGRGLFLWADGSTYDGEFQDNNIHGIGKYTWGDSRIYIGEWKNNKMDGKGLFKWSDGRSYEGEYAEDKKQGYGTFTWPDGRKYQGLWLNGKQHGKGVYFSAQGNKREGEWNDGKRVKWILDENNN</sequence>
<evidence type="ECO:0000256" key="1">
    <source>
        <dbReference type="ARBA" id="ARBA00022737"/>
    </source>
</evidence>
<dbReference type="PANTHER" id="PTHR23084:SF179">
    <property type="entry name" value="OS10G0565000 PROTEIN"/>
    <property type="match status" value="1"/>
</dbReference>
<dbReference type="Proteomes" id="UP001162131">
    <property type="component" value="Unassembled WGS sequence"/>
</dbReference>
<comment type="caution">
    <text evidence="2">The sequence shown here is derived from an EMBL/GenBank/DDBJ whole genome shotgun (WGS) entry which is preliminary data.</text>
</comment>
<keyword evidence="3" id="KW-1185">Reference proteome</keyword>
<dbReference type="EMBL" id="CAJZBQ010000025">
    <property type="protein sequence ID" value="CAG9320529.1"/>
    <property type="molecule type" value="Genomic_DNA"/>
</dbReference>
<organism evidence="2 3">
    <name type="scientific">Blepharisma stoltei</name>
    <dbReference type="NCBI Taxonomy" id="1481888"/>
    <lineage>
        <taxon>Eukaryota</taxon>
        <taxon>Sar</taxon>
        <taxon>Alveolata</taxon>
        <taxon>Ciliophora</taxon>
        <taxon>Postciliodesmatophora</taxon>
        <taxon>Heterotrichea</taxon>
        <taxon>Heterotrichida</taxon>
        <taxon>Blepharismidae</taxon>
        <taxon>Blepharisma</taxon>
    </lineage>
</organism>
<dbReference type="InterPro" id="IPR003409">
    <property type="entry name" value="MORN"/>
</dbReference>
<dbReference type="SMART" id="SM00698">
    <property type="entry name" value="MORN"/>
    <property type="match status" value="9"/>
</dbReference>
<dbReference type="Pfam" id="PF02493">
    <property type="entry name" value="MORN"/>
    <property type="match status" value="10"/>
</dbReference>
<name>A0AAU9J3M4_9CILI</name>
<dbReference type="PANTHER" id="PTHR23084">
    <property type="entry name" value="PHOSPHATIDYLINOSITOL-4-PHOSPHATE 5-KINASE RELATED"/>
    <property type="match status" value="1"/>
</dbReference>
<dbReference type="PROSITE" id="PS50096">
    <property type="entry name" value="IQ"/>
    <property type="match status" value="1"/>
</dbReference>
<dbReference type="Gene3D" id="2.20.110.10">
    <property type="entry name" value="Histone H3 K4-specific methyltransferase SET7/9 N-terminal domain"/>
    <property type="match status" value="5"/>
</dbReference>
<keyword evidence="1" id="KW-0677">Repeat</keyword>
<evidence type="ECO:0000313" key="3">
    <source>
        <dbReference type="Proteomes" id="UP001162131"/>
    </source>
</evidence>
<evidence type="ECO:0008006" key="4">
    <source>
        <dbReference type="Google" id="ProtNLM"/>
    </source>
</evidence>
<evidence type="ECO:0000313" key="2">
    <source>
        <dbReference type="EMBL" id="CAG9320529.1"/>
    </source>
</evidence>
<dbReference type="SUPFAM" id="SSF82185">
    <property type="entry name" value="Histone H3 K4-specific methyltransferase SET7/9 N-terminal domain"/>
    <property type="match status" value="2"/>
</dbReference>
<accession>A0AAU9J3M4</accession>
<protein>
    <recommendedName>
        <fullName evidence="4">MORN repeat protein</fullName>
    </recommendedName>
</protein>